<dbReference type="PROSITE" id="PS51257">
    <property type="entry name" value="PROKAR_LIPOPROTEIN"/>
    <property type="match status" value="1"/>
</dbReference>
<proteinExistence type="inferred from homology"/>
<dbReference type="SUPFAM" id="SSF47831">
    <property type="entry name" value="Enzyme I of the PEP:sugar phosphotransferase system HPr-binding (sub)domain"/>
    <property type="match status" value="1"/>
</dbReference>
<feature type="domain" description="PEP-utilising enzyme mobile" evidence="21">
    <location>
        <begin position="151"/>
        <end position="221"/>
    </location>
</feature>
<evidence type="ECO:0000259" key="23">
    <source>
        <dbReference type="Pfam" id="PF05524"/>
    </source>
</evidence>
<keyword evidence="15 17" id="KW-0460">Magnesium</keyword>
<evidence type="ECO:0000259" key="22">
    <source>
        <dbReference type="Pfam" id="PF02896"/>
    </source>
</evidence>
<evidence type="ECO:0000256" key="9">
    <source>
        <dbReference type="ARBA" id="ARBA00022490"/>
    </source>
</evidence>
<keyword evidence="8 17" id="KW-0813">Transport</keyword>
<evidence type="ECO:0000259" key="21">
    <source>
        <dbReference type="Pfam" id="PF00391"/>
    </source>
</evidence>
<dbReference type="InterPro" id="IPR006318">
    <property type="entry name" value="PTS_EI-like"/>
</dbReference>
<evidence type="ECO:0000256" key="13">
    <source>
        <dbReference type="ARBA" id="ARBA00022723"/>
    </source>
</evidence>
<dbReference type="GO" id="GO:0009401">
    <property type="term" value="P:phosphoenolpyruvate-dependent sugar phosphotransferase system"/>
    <property type="evidence" value="ECO:0007669"/>
    <property type="project" value="UniProtKB-KW"/>
</dbReference>
<feature type="domain" description="PEP-utilising enzyme C-terminal" evidence="22">
    <location>
        <begin position="253"/>
        <end position="519"/>
    </location>
</feature>
<feature type="binding site" evidence="20">
    <location>
        <position position="439"/>
    </location>
    <ligand>
        <name>Mg(2+)</name>
        <dbReference type="ChEBI" id="CHEBI:18420"/>
    </ligand>
</feature>
<dbReference type="Gene3D" id="3.20.20.60">
    <property type="entry name" value="Phosphoenolpyruvate-binding domains"/>
    <property type="match status" value="1"/>
</dbReference>
<dbReference type="Pfam" id="PF05524">
    <property type="entry name" value="PEP-utilisers_N"/>
    <property type="match status" value="1"/>
</dbReference>
<keyword evidence="12 17" id="KW-0598">Phosphotransferase system</keyword>
<organism evidence="24 25">
    <name type="scientific">Corynebacterium meitnerae</name>
    <dbReference type="NCBI Taxonomy" id="2913498"/>
    <lineage>
        <taxon>Bacteria</taxon>
        <taxon>Bacillati</taxon>
        <taxon>Actinomycetota</taxon>
        <taxon>Actinomycetes</taxon>
        <taxon>Mycobacteriales</taxon>
        <taxon>Corynebacteriaceae</taxon>
        <taxon>Corynebacterium</taxon>
    </lineage>
</organism>
<keyword evidence="14 17" id="KW-0418">Kinase</keyword>
<evidence type="ECO:0000256" key="2">
    <source>
        <dbReference type="ARBA" id="ARBA00001946"/>
    </source>
</evidence>
<comment type="caution">
    <text evidence="24">The sequence shown here is derived from an EMBL/GenBank/DDBJ whole genome shotgun (WGS) entry which is preliminary data.</text>
</comment>
<gene>
    <name evidence="24" type="primary">ptsP</name>
    <name evidence="24" type="ORF">L8U60_07900</name>
</gene>
<feature type="binding site" evidence="19">
    <location>
        <position position="325"/>
    </location>
    <ligand>
        <name>phosphoenolpyruvate</name>
        <dbReference type="ChEBI" id="CHEBI:58702"/>
    </ligand>
</feature>
<comment type="cofactor">
    <cofactor evidence="2 17 20">
        <name>Mg(2+)</name>
        <dbReference type="ChEBI" id="CHEBI:18420"/>
    </cofactor>
</comment>
<evidence type="ECO:0000256" key="20">
    <source>
        <dbReference type="PIRSR" id="PIRSR000732-3"/>
    </source>
</evidence>
<dbReference type="Pfam" id="PF00391">
    <property type="entry name" value="PEP-utilizers"/>
    <property type="match status" value="1"/>
</dbReference>
<comment type="catalytic activity">
    <reaction evidence="1 17">
        <text>L-histidyl-[protein] + phosphoenolpyruvate = N(pros)-phospho-L-histidyl-[protein] + pyruvate</text>
        <dbReference type="Rhea" id="RHEA:23880"/>
        <dbReference type="Rhea" id="RHEA-COMP:9745"/>
        <dbReference type="Rhea" id="RHEA-COMP:9746"/>
        <dbReference type="ChEBI" id="CHEBI:15361"/>
        <dbReference type="ChEBI" id="CHEBI:29979"/>
        <dbReference type="ChEBI" id="CHEBI:58702"/>
        <dbReference type="ChEBI" id="CHEBI:64837"/>
        <dbReference type="EC" id="2.7.3.9"/>
    </reaction>
</comment>
<evidence type="ECO:0000256" key="11">
    <source>
        <dbReference type="ARBA" id="ARBA00022679"/>
    </source>
</evidence>
<dbReference type="InterPro" id="IPR008731">
    <property type="entry name" value="PTS_EIN"/>
</dbReference>
<feature type="binding site" evidence="19">
    <location>
        <position position="289"/>
    </location>
    <ligand>
        <name>phosphoenolpyruvate</name>
        <dbReference type="ChEBI" id="CHEBI:58702"/>
    </ligand>
</feature>
<evidence type="ECO:0000256" key="3">
    <source>
        <dbReference type="ARBA" id="ARBA00002728"/>
    </source>
</evidence>
<dbReference type="SUPFAM" id="SSF52009">
    <property type="entry name" value="Phosphohistidine domain"/>
    <property type="match status" value="1"/>
</dbReference>
<dbReference type="Gene3D" id="1.10.274.10">
    <property type="entry name" value="PtsI, HPr-binding domain"/>
    <property type="match status" value="1"/>
</dbReference>
<evidence type="ECO:0000256" key="14">
    <source>
        <dbReference type="ARBA" id="ARBA00022777"/>
    </source>
</evidence>
<dbReference type="EC" id="2.7.3.9" evidence="6 17"/>
<keyword evidence="11 17" id="KW-0808">Transferase</keyword>
<keyword evidence="10 17" id="KW-0762">Sugar transport</keyword>
<dbReference type="PANTHER" id="PTHR46244">
    <property type="entry name" value="PHOSPHOENOLPYRUVATE-PROTEIN PHOSPHOTRANSFERASE"/>
    <property type="match status" value="1"/>
</dbReference>
<dbReference type="Pfam" id="PF02896">
    <property type="entry name" value="PEP-utilizers_C"/>
    <property type="match status" value="1"/>
</dbReference>
<evidence type="ECO:0000256" key="1">
    <source>
        <dbReference type="ARBA" id="ARBA00000683"/>
    </source>
</evidence>
<dbReference type="InterPro" id="IPR000121">
    <property type="entry name" value="PEP_util_C"/>
</dbReference>
<reference evidence="24" key="1">
    <citation type="submission" date="2022-02" db="EMBL/GenBank/DDBJ databases">
        <title>Corynebacterium sp. from urogenital microbiome.</title>
        <authorList>
            <person name="Cappelli E.A."/>
            <person name="Ribeiro T.G."/>
            <person name="Peixe L."/>
        </authorList>
    </citation>
    <scope>NUCLEOTIDE SEQUENCE</scope>
    <source>
        <strain evidence="24">C8Ua_172</strain>
    </source>
</reference>
<feature type="binding site" evidence="19">
    <location>
        <position position="449"/>
    </location>
    <ligand>
        <name>phosphoenolpyruvate</name>
        <dbReference type="ChEBI" id="CHEBI:58702"/>
    </ligand>
</feature>
<dbReference type="GO" id="GO:0005737">
    <property type="term" value="C:cytoplasm"/>
    <property type="evidence" value="ECO:0007669"/>
    <property type="project" value="UniProtKB-SubCell"/>
</dbReference>
<keyword evidence="9 17" id="KW-0963">Cytoplasm</keyword>
<evidence type="ECO:0000256" key="18">
    <source>
        <dbReference type="PIRSR" id="PIRSR000732-1"/>
    </source>
</evidence>
<accession>A0A9X3LUF8</accession>
<evidence type="ECO:0000256" key="15">
    <source>
        <dbReference type="ARBA" id="ARBA00022842"/>
    </source>
</evidence>
<evidence type="ECO:0000256" key="4">
    <source>
        <dbReference type="ARBA" id="ARBA00004496"/>
    </source>
</evidence>
<comment type="similarity">
    <text evidence="5 17">Belongs to the PEP-utilizing enzyme family.</text>
</comment>
<dbReference type="InterPro" id="IPR015813">
    <property type="entry name" value="Pyrv/PenolPyrv_kinase-like_dom"/>
</dbReference>
<dbReference type="Gene3D" id="3.50.30.10">
    <property type="entry name" value="Phosphohistidine domain"/>
    <property type="match status" value="1"/>
</dbReference>
<dbReference type="GO" id="GO:0016301">
    <property type="term" value="F:kinase activity"/>
    <property type="evidence" value="ECO:0007669"/>
    <property type="project" value="UniProtKB-KW"/>
</dbReference>
<dbReference type="InterPro" id="IPR024692">
    <property type="entry name" value="PTS_EI"/>
</dbReference>
<name>A0A9X3LUF8_9CORY</name>
<feature type="active site" description="Tele-phosphohistidine intermediate" evidence="18">
    <location>
        <position position="186"/>
    </location>
</feature>
<keyword evidence="25" id="KW-1185">Reference proteome</keyword>
<comment type="subcellular location">
    <subcellularLocation>
        <location evidence="4 17">Cytoplasm</location>
    </subcellularLocation>
</comment>
<evidence type="ECO:0000256" key="8">
    <source>
        <dbReference type="ARBA" id="ARBA00022448"/>
    </source>
</evidence>
<sequence length="557" mass="57578">MANRHVFHGTGVSAGIACGPAVLVAPAVGVDLHEPACTDPEADGQRVRAAFDDVAASLLARAENAPEASPILEATATLAKDRALAKAVDKELAAGTGVTAAVHAAVEVYAQKLRDLGGYMAQRVTDLYDIRDRTIARLRDLPEPGVPPLRRPSVLVAHDLAPAEAALLDPVMVLGLVTEIGGPTSHTAILAAQLGVPMIVQVAGITELLIDATPITLDPTTDTVILAPTSDEVAELRDREERRAAALADSAGPGSTKDGHGVKLLANIGTAADVASAAAMDIEGTGLFRTEFLFLDRAEAPSVEEQAAAYTEVLRAFGSRRVVVRTLDAGADKPLAFADLGPEDNPALGRRGIRLTQVREDLLCVQLTALAAAHAAVPEADLWVMAPMVAEVGEVEWFVDKAKKAGLPRAGIMVETPAAAICAGELLGVAEFASIGTNDLAQYTMAADRLAGSELLTPWQPAVLALMRATCRGANGTPVGVCGEAGGDPLLALVLVGLGVTSLSMAPSKIPAVRAALRMHDLEACKEMARRALAARTADDARAAALAAAAPDLRSLL</sequence>
<dbReference type="InterPro" id="IPR036618">
    <property type="entry name" value="PtsI_HPr-bd_sf"/>
</dbReference>
<evidence type="ECO:0000313" key="25">
    <source>
        <dbReference type="Proteomes" id="UP001146468"/>
    </source>
</evidence>
<dbReference type="PIRSF" id="PIRSF000732">
    <property type="entry name" value="PTS_enzyme_I"/>
    <property type="match status" value="1"/>
</dbReference>
<dbReference type="PRINTS" id="PR01736">
    <property type="entry name" value="PHPHTRNFRASE"/>
</dbReference>
<evidence type="ECO:0000256" key="6">
    <source>
        <dbReference type="ARBA" id="ARBA00012232"/>
    </source>
</evidence>
<dbReference type="SUPFAM" id="SSF51621">
    <property type="entry name" value="Phosphoenolpyruvate/pyruvate domain"/>
    <property type="match status" value="1"/>
</dbReference>
<feature type="binding site" evidence="19">
    <location>
        <begin position="438"/>
        <end position="439"/>
    </location>
    <ligand>
        <name>phosphoenolpyruvate</name>
        <dbReference type="ChEBI" id="CHEBI:58702"/>
    </ligand>
</feature>
<feature type="active site" description="Proton donor" evidence="18">
    <location>
        <position position="482"/>
    </location>
</feature>
<dbReference type="InterPro" id="IPR008279">
    <property type="entry name" value="PEP-util_enz_mobile_dom"/>
</dbReference>
<evidence type="ECO:0000256" key="10">
    <source>
        <dbReference type="ARBA" id="ARBA00022597"/>
    </source>
</evidence>
<dbReference type="AlphaFoldDB" id="A0A9X3LUF8"/>
<dbReference type="NCBIfam" id="TIGR01417">
    <property type="entry name" value="PTS_I_fam"/>
    <property type="match status" value="1"/>
</dbReference>
<evidence type="ECO:0000256" key="16">
    <source>
        <dbReference type="ARBA" id="ARBA00033235"/>
    </source>
</evidence>
<dbReference type="EMBL" id="JAKMUS010000012">
    <property type="protein sequence ID" value="MCZ9294405.1"/>
    <property type="molecule type" value="Genomic_DNA"/>
</dbReference>
<protein>
    <recommendedName>
        <fullName evidence="7 17">Phosphoenolpyruvate-protein phosphotransferase</fullName>
        <ecNumber evidence="6 17">2.7.3.9</ecNumber>
    </recommendedName>
    <alternativeName>
        <fullName evidence="16 17">Phosphotransferase system, enzyme I</fullName>
    </alternativeName>
</protein>
<feature type="domain" description="Phosphotransferase system enzyme I N-terminal" evidence="23">
    <location>
        <begin position="8"/>
        <end position="123"/>
    </location>
</feature>
<dbReference type="PANTHER" id="PTHR46244:SF3">
    <property type="entry name" value="PHOSPHOENOLPYRUVATE-PROTEIN PHOSPHOTRANSFERASE"/>
    <property type="match status" value="1"/>
</dbReference>
<evidence type="ECO:0000313" key="24">
    <source>
        <dbReference type="EMBL" id="MCZ9294405.1"/>
    </source>
</evidence>
<evidence type="ECO:0000256" key="19">
    <source>
        <dbReference type="PIRSR" id="PIRSR000732-2"/>
    </source>
</evidence>
<evidence type="ECO:0000256" key="5">
    <source>
        <dbReference type="ARBA" id="ARBA00007837"/>
    </source>
</evidence>
<comment type="function">
    <text evidence="3 17">General (non sugar-specific) component of the phosphoenolpyruvate-dependent sugar phosphotransferase system (sugar PTS). This major carbohydrate active-transport system catalyzes the phosphorylation of incoming sugar substrates concomitantly with their translocation across the cell membrane. Enzyme I transfers the phosphoryl group from phosphoenolpyruvate (PEP) to the phosphoryl carrier protein (HPr).</text>
</comment>
<feature type="binding site" evidence="20">
    <location>
        <position position="415"/>
    </location>
    <ligand>
        <name>Mg(2+)</name>
        <dbReference type="ChEBI" id="CHEBI:18420"/>
    </ligand>
</feature>
<keyword evidence="13 17" id="KW-0479">Metal-binding</keyword>
<dbReference type="InterPro" id="IPR050499">
    <property type="entry name" value="PEP-utilizing_PTS_enzyme"/>
</dbReference>
<dbReference type="Proteomes" id="UP001146468">
    <property type="component" value="Unassembled WGS sequence"/>
</dbReference>
<dbReference type="GO" id="GO:0046872">
    <property type="term" value="F:metal ion binding"/>
    <property type="evidence" value="ECO:0007669"/>
    <property type="project" value="UniProtKB-KW"/>
</dbReference>
<dbReference type="InterPro" id="IPR036637">
    <property type="entry name" value="Phosphohistidine_dom_sf"/>
</dbReference>
<evidence type="ECO:0000256" key="12">
    <source>
        <dbReference type="ARBA" id="ARBA00022683"/>
    </source>
</evidence>
<evidence type="ECO:0000256" key="17">
    <source>
        <dbReference type="PIRNR" id="PIRNR000732"/>
    </source>
</evidence>
<dbReference type="InterPro" id="IPR040442">
    <property type="entry name" value="Pyrv_kinase-like_dom_sf"/>
</dbReference>
<dbReference type="RefSeq" id="WP_269965828.1">
    <property type="nucleotide sequence ID" value="NZ_JAKMUS010000012.1"/>
</dbReference>
<dbReference type="GO" id="GO:0008965">
    <property type="term" value="F:phosphoenolpyruvate-protein phosphotransferase activity"/>
    <property type="evidence" value="ECO:0007669"/>
    <property type="project" value="UniProtKB-EC"/>
</dbReference>
<evidence type="ECO:0000256" key="7">
    <source>
        <dbReference type="ARBA" id="ARBA00016544"/>
    </source>
</evidence>